<dbReference type="UniPathway" id="UPA00359">
    <property type="reaction ID" value="UER00482"/>
</dbReference>
<dbReference type="EC" id="2.7.1.130" evidence="3 13"/>
<evidence type="ECO:0000256" key="4">
    <source>
        <dbReference type="ARBA" id="ARBA00016436"/>
    </source>
</evidence>
<keyword evidence="11 13" id="KW-0443">Lipid metabolism</keyword>
<evidence type="ECO:0000256" key="5">
    <source>
        <dbReference type="ARBA" id="ARBA00022516"/>
    </source>
</evidence>
<dbReference type="GO" id="GO:0009245">
    <property type="term" value="P:lipid A biosynthetic process"/>
    <property type="evidence" value="ECO:0007669"/>
    <property type="project" value="UniProtKB-UniRule"/>
</dbReference>
<dbReference type="GO" id="GO:0009029">
    <property type="term" value="F:lipid-A 4'-kinase activity"/>
    <property type="evidence" value="ECO:0007669"/>
    <property type="project" value="UniProtKB-UniRule"/>
</dbReference>
<evidence type="ECO:0000256" key="2">
    <source>
        <dbReference type="ARBA" id="ARBA00004870"/>
    </source>
</evidence>
<sequence>MNMKIILLPFSGLYWLGTFIRNKFFDWGILQSKKYKKPVITVGNLSIGGTGKSPFVIYLIDLLKDKYLMGILSRGYGRQTKGYQFANYETTFEDIGDEPMQFFERFRNKIVVGVDEKRIRGIKNMLKDFNPDLFILDDAFQHRYVKAGLNILLTDYSKPYYEDEVLPAGRLREGKYAAKRAQIVIVTKCPDSFTEKERDRIQSKLNLQPSQALFFSRIVYENRVISSNYSFKLENLVNFHVLLITGIAKYNEILSFSEQNFETVTHLNFKDHHNFTNADIQVIEKKYKEISGNKMILTTEKDYMRLKHFQQIKNYLFYLPISIEIDRAEDFEKLILNYINKN</sequence>
<evidence type="ECO:0000256" key="12">
    <source>
        <dbReference type="ARBA" id="ARBA00029757"/>
    </source>
</evidence>
<dbReference type="PANTHER" id="PTHR42724">
    <property type="entry name" value="TETRAACYLDISACCHARIDE 4'-KINASE"/>
    <property type="match status" value="1"/>
</dbReference>
<evidence type="ECO:0000256" key="3">
    <source>
        <dbReference type="ARBA" id="ARBA00012071"/>
    </source>
</evidence>
<name>A0A563D9B1_9FLAO</name>
<protein>
    <recommendedName>
        <fullName evidence="4 13">Tetraacyldisaccharide 4'-kinase</fullName>
        <ecNumber evidence="3 13">2.7.1.130</ecNumber>
    </recommendedName>
    <alternativeName>
        <fullName evidence="12 13">Lipid A 4'-kinase</fullName>
    </alternativeName>
</protein>
<organism evidence="14 15">
    <name type="scientific">Apibacter muscae</name>
    <dbReference type="NCBI Taxonomy" id="2509004"/>
    <lineage>
        <taxon>Bacteria</taxon>
        <taxon>Pseudomonadati</taxon>
        <taxon>Bacteroidota</taxon>
        <taxon>Flavobacteriia</taxon>
        <taxon>Flavobacteriales</taxon>
        <taxon>Weeksellaceae</taxon>
        <taxon>Apibacter</taxon>
    </lineage>
</organism>
<evidence type="ECO:0000256" key="11">
    <source>
        <dbReference type="ARBA" id="ARBA00023098"/>
    </source>
</evidence>
<dbReference type="InterPro" id="IPR003758">
    <property type="entry name" value="LpxK"/>
</dbReference>
<gene>
    <name evidence="13 14" type="primary">lpxK</name>
    <name evidence="14" type="ORF">ETU09_09085</name>
</gene>
<accession>A0A563D9B1</accession>
<dbReference type="HAMAP" id="MF_00409">
    <property type="entry name" value="LpxK"/>
    <property type="match status" value="1"/>
</dbReference>
<dbReference type="GO" id="GO:0009244">
    <property type="term" value="P:lipopolysaccharide core region biosynthetic process"/>
    <property type="evidence" value="ECO:0007669"/>
    <property type="project" value="TreeGrafter"/>
</dbReference>
<evidence type="ECO:0000256" key="7">
    <source>
        <dbReference type="ARBA" id="ARBA00022679"/>
    </source>
</evidence>
<keyword evidence="7 13" id="KW-0808">Transferase</keyword>
<keyword evidence="5 13" id="KW-0444">Lipid biosynthesis</keyword>
<evidence type="ECO:0000313" key="14">
    <source>
        <dbReference type="EMBL" id="TWP26707.1"/>
    </source>
</evidence>
<comment type="pathway">
    <text evidence="2 13">Glycolipid biosynthesis; lipid IV(A) biosynthesis; lipid IV(A) from (3R)-3-hydroxytetradecanoyl-[acyl-carrier-protein] and UDP-N-acetyl-alpha-D-glucosamine: step 6/6.</text>
</comment>
<evidence type="ECO:0000313" key="15">
    <source>
        <dbReference type="Proteomes" id="UP000319499"/>
    </source>
</evidence>
<keyword evidence="9 13" id="KW-0418">Kinase</keyword>
<dbReference type="NCBIfam" id="TIGR00682">
    <property type="entry name" value="lpxK"/>
    <property type="match status" value="1"/>
</dbReference>
<evidence type="ECO:0000256" key="13">
    <source>
        <dbReference type="HAMAP-Rule" id="MF_00409"/>
    </source>
</evidence>
<dbReference type="EMBL" id="SELH01000025">
    <property type="protein sequence ID" value="TWP26707.1"/>
    <property type="molecule type" value="Genomic_DNA"/>
</dbReference>
<comment type="function">
    <text evidence="1 13">Transfers the gamma-phosphate of ATP to the 4'-position of a tetraacyldisaccharide 1-phosphate intermediate (termed DS-1-P) to form tetraacyldisaccharide 1,4'-bis-phosphate (lipid IVA).</text>
</comment>
<evidence type="ECO:0000256" key="1">
    <source>
        <dbReference type="ARBA" id="ARBA00002274"/>
    </source>
</evidence>
<dbReference type="AlphaFoldDB" id="A0A563D9B1"/>
<dbReference type="GO" id="GO:0005524">
    <property type="term" value="F:ATP binding"/>
    <property type="evidence" value="ECO:0007669"/>
    <property type="project" value="UniProtKB-UniRule"/>
</dbReference>
<keyword evidence="15" id="KW-1185">Reference proteome</keyword>
<keyword evidence="8 13" id="KW-0547">Nucleotide-binding</keyword>
<comment type="caution">
    <text evidence="13">Lacks conserved residue(s) required for the propagation of feature annotation.</text>
</comment>
<evidence type="ECO:0000256" key="9">
    <source>
        <dbReference type="ARBA" id="ARBA00022777"/>
    </source>
</evidence>
<dbReference type="OrthoDB" id="9766423at2"/>
<reference evidence="14 15" key="1">
    <citation type="submission" date="2019-02" db="EMBL/GenBank/DDBJ databases">
        <title>Apibacter muscae sp. nov.: a novel member of the house fly microbiota.</title>
        <authorList>
            <person name="Park R."/>
        </authorList>
    </citation>
    <scope>NUCLEOTIDE SEQUENCE [LARGE SCALE GENOMIC DNA]</scope>
    <source>
        <strain evidence="14 15">AL1</strain>
    </source>
</reference>
<comment type="similarity">
    <text evidence="13">Belongs to the LpxK family.</text>
</comment>
<proteinExistence type="inferred from homology"/>
<dbReference type="GO" id="GO:0005886">
    <property type="term" value="C:plasma membrane"/>
    <property type="evidence" value="ECO:0007669"/>
    <property type="project" value="TreeGrafter"/>
</dbReference>
<keyword evidence="10 13" id="KW-0067">ATP-binding</keyword>
<comment type="caution">
    <text evidence="14">The sequence shown here is derived from an EMBL/GenBank/DDBJ whole genome shotgun (WGS) entry which is preliminary data.</text>
</comment>
<evidence type="ECO:0000256" key="6">
    <source>
        <dbReference type="ARBA" id="ARBA00022556"/>
    </source>
</evidence>
<dbReference type="PANTHER" id="PTHR42724:SF1">
    <property type="entry name" value="TETRAACYLDISACCHARIDE 4'-KINASE, MITOCHONDRIAL-RELATED"/>
    <property type="match status" value="1"/>
</dbReference>
<comment type="catalytic activity">
    <reaction evidence="13">
        <text>a lipid A disaccharide + ATP = a lipid IVA + ADP + H(+)</text>
        <dbReference type="Rhea" id="RHEA:67840"/>
        <dbReference type="ChEBI" id="CHEBI:15378"/>
        <dbReference type="ChEBI" id="CHEBI:30616"/>
        <dbReference type="ChEBI" id="CHEBI:176343"/>
        <dbReference type="ChEBI" id="CHEBI:176425"/>
        <dbReference type="ChEBI" id="CHEBI:456216"/>
        <dbReference type="EC" id="2.7.1.130"/>
    </reaction>
</comment>
<evidence type="ECO:0000256" key="10">
    <source>
        <dbReference type="ARBA" id="ARBA00022840"/>
    </source>
</evidence>
<evidence type="ECO:0000256" key="8">
    <source>
        <dbReference type="ARBA" id="ARBA00022741"/>
    </source>
</evidence>
<dbReference type="InterPro" id="IPR027417">
    <property type="entry name" value="P-loop_NTPase"/>
</dbReference>
<dbReference type="Proteomes" id="UP000319499">
    <property type="component" value="Unassembled WGS sequence"/>
</dbReference>
<dbReference type="SUPFAM" id="SSF52540">
    <property type="entry name" value="P-loop containing nucleoside triphosphate hydrolases"/>
    <property type="match status" value="1"/>
</dbReference>
<keyword evidence="6 13" id="KW-0441">Lipid A biosynthesis</keyword>
<dbReference type="Pfam" id="PF02606">
    <property type="entry name" value="LpxK"/>
    <property type="match status" value="1"/>
</dbReference>